<dbReference type="EMBL" id="JAHQCR010000077">
    <property type="protein sequence ID" value="MBU9723440.1"/>
    <property type="molecule type" value="Genomic_DNA"/>
</dbReference>
<name>A0ABS6JXY3_9BACI</name>
<reference evidence="2 3" key="1">
    <citation type="submission" date="2021-06" db="EMBL/GenBank/DDBJ databases">
        <title>Bacillus sp. RD4P76, an endophyte from a halophyte.</title>
        <authorList>
            <person name="Sun J.-Q."/>
        </authorList>
    </citation>
    <scope>NUCLEOTIDE SEQUENCE [LARGE SCALE GENOMIC DNA]</scope>
    <source>
        <strain evidence="2 3">JCM 17098</strain>
    </source>
</reference>
<dbReference type="InterPro" id="IPR027785">
    <property type="entry name" value="UvrD-like_helicase_C"/>
</dbReference>
<dbReference type="InterPro" id="IPR027417">
    <property type="entry name" value="P-loop_NTPase"/>
</dbReference>
<proteinExistence type="predicted"/>
<keyword evidence="3" id="KW-1185">Reference proteome</keyword>
<dbReference type="InterPro" id="IPR050534">
    <property type="entry name" value="Coronavir_polyprotein_1ab"/>
</dbReference>
<gene>
    <name evidence="2" type="ORF">KS407_18650</name>
</gene>
<comment type="caution">
    <text evidence="2">The sequence shown here is derived from an EMBL/GenBank/DDBJ whole genome shotgun (WGS) entry which is preliminary data.</text>
</comment>
<sequence>MSTSGTLLRIDAQILNINKVICRHIDNLSTSPRGVVSQDILSQLRNFVEHIMLKFYANGQDIDNNYDNIRTAIDFVRTQGNLKVLRRFHDYLQIVASHYTLDEENSERLMLKYYEYLLKIKNLMNDRFSFDVLGNLDNFPLNMDSNLQEYYEKIAAKIKGYNMQNAGKSEKYYIQKVKPFFVGQRVYYEVTFTPANDYASKFNRVIAFTSLEISDNYAVKFTFAQDSIEILGKTMPITVIVGWEVAIRDCEFQNFTSLIRGTTVKTGYAEQQGISLFLTSTGFNLTELVDFPDAEFQKIKQQATQRSKAVVFFNDLEHCRAIMNTNGAGKNLLRYLLYHMNNKIIKNQHQTLANNNLSGLYMKNGCIPFDSMPFNSSPLGHNPRLVDLFACIKADERKHEILARLVRNNTEIKGQLFTPVKDIVGFDDIPALVRIYNSTLWHGHLENSKLVIESGQIFINGYKNDTRFIISELEDLAKSGVENYSNSVEAWLSEPNHGVDCEEKKKALTQMFENSKVALMYGSAGTGKSTLINHIAHFFADKKKLFLAQTNPAVDNLKRRVKASNCTFSTVTKFVKRQNIITDYDLLIIDECSTVNNRDMKGILTKATYKLLVLVGDSYQIASIRFGNWFSVARAFVPETSVYELTRPYRSNNEGLLTLWDRVRKMDDTILELITRQDYSNTLDVSIFASSEADEIILCLNYDGLYGINNINRFLQESNPSVPVLWGVQQYKVNDPILFNESDRFAPLIYNNMKGRIVGVEILDSEKLTERIQFDIELDMVINGVDAFGQEFELLDNLESGNSVIRFCVNKLKSTDEDDDGSSKSVVPFQVAYAVSIHKAQGLEYNSVKIVITDEVDELITHNIFYTAITRAKNKLKIYWTPEVEKKVLSNIKPKNNNKDIQLLKRGNQL</sequence>
<evidence type="ECO:0000259" key="1">
    <source>
        <dbReference type="Pfam" id="PF13538"/>
    </source>
</evidence>
<evidence type="ECO:0000313" key="3">
    <source>
        <dbReference type="Proteomes" id="UP000790580"/>
    </source>
</evidence>
<dbReference type="PANTHER" id="PTHR43788:SF8">
    <property type="entry name" value="DNA-BINDING PROTEIN SMUBP-2"/>
    <property type="match status" value="1"/>
</dbReference>
<feature type="domain" description="UvrD-like helicase C-terminal" evidence="1">
    <location>
        <begin position="832"/>
        <end position="876"/>
    </location>
</feature>
<dbReference type="CDD" id="cd18809">
    <property type="entry name" value="SF1_C_RecD"/>
    <property type="match status" value="1"/>
</dbReference>
<dbReference type="PANTHER" id="PTHR43788">
    <property type="entry name" value="DNA2/NAM7 HELICASE FAMILY MEMBER"/>
    <property type="match status" value="1"/>
</dbReference>
<dbReference type="Proteomes" id="UP000790580">
    <property type="component" value="Unassembled WGS sequence"/>
</dbReference>
<dbReference type="SUPFAM" id="SSF52540">
    <property type="entry name" value="P-loop containing nucleoside triphosphate hydrolases"/>
    <property type="match status" value="1"/>
</dbReference>
<accession>A0ABS6JXY3</accession>
<organism evidence="2 3">
    <name type="scientific">Evansella alkalicola</name>
    <dbReference type="NCBI Taxonomy" id="745819"/>
    <lineage>
        <taxon>Bacteria</taxon>
        <taxon>Bacillati</taxon>
        <taxon>Bacillota</taxon>
        <taxon>Bacilli</taxon>
        <taxon>Bacillales</taxon>
        <taxon>Bacillaceae</taxon>
        <taxon>Evansella</taxon>
    </lineage>
</organism>
<evidence type="ECO:0000313" key="2">
    <source>
        <dbReference type="EMBL" id="MBU9723440.1"/>
    </source>
</evidence>
<dbReference type="Gene3D" id="3.40.50.300">
    <property type="entry name" value="P-loop containing nucleotide triphosphate hydrolases"/>
    <property type="match status" value="2"/>
</dbReference>
<dbReference type="Pfam" id="PF13604">
    <property type="entry name" value="AAA_30"/>
    <property type="match status" value="1"/>
</dbReference>
<protein>
    <submittedName>
        <fullName evidence="2">ATP-dependent RecD-like DNA helicase</fullName>
    </submittedName>
</protein>
<dbReference type="Pfam" id="PF13538">
    <property type="entry name" value="UvrD_C_2"/>
    <property type="match status" value="1"/>
</dbReference>